<dbReference type="Gene3D" id="3.40.395.10">
    <property type="entry name" value="Adenoviral Proteinase, Chain A"/>
    <property type="match status" value="1"/>
</dbReference>
<reference evidence="6 7" key="1">
    <citation type="journal article" date="2012" name="PLoS Pathog.">
        <title>Diverse lifestyles and strategies of plant pathogenesis encoded in the genomes of eighteen Dothideomycetes fungi.</title>
        <authorList>
            <person name="Ohm R.A."/>
            <person name="Feau N."/>
            <person name="Henrissat B."/>
            <person name="Schoch C.L."/>
            <person name="Horwitz B.A."/>
            <person name="Barry K.W."/>
            <person name="Condon B.J."/>
            <person name="Copeland A.C."/>
            <person name="Dhillon B."/>
            <person name="Glaser F."/>
            <person name="Hesse C.N."/>
            <person name="Kosti I."/>
            <person name="LaButti K."/>
            <person name="Lindquist E.A."/>
            <person name="Lucas S."/>
            <person name="Salamov A.A."/>
            <person name="Bradshaw R.E."/>
            <person name="Ciuffetti L."/>
            <person name="Hamelin R.C."/>
            <person name="Kema G.H.J."/>
            <person name="Lawrence C."/>
            <person name="Scott J.A."/>
            <person name="Spatafora J.W."/>
            <person name="Turgeon B.G."/>
            <person name="de Wit P.J.G.M."/>
            <person name="Zhong S."/>
            <person name="Goodwin S.B."/>
            <person name="Grigoriev I.V."/>
        </authorList>
    </citation>
    <scope>NUCLEOTIDE SEQUENCE [LARGE SCALE GENOMIC DNA]</scope>
    <source>
        <strain evidence="6 7">CIRAD86</strain>
    </source>
</reference>
<dbReference type="HOGENOM" id="CLU_268735_0_0_1"/>
<feature type="compositionally biased region" description="Polar residues" evidence="4">
    <location>
        <begin position="405"/>
        <end position="414"/>
    </location>
</feature>
<keyword evidence="3" id="KW-0378">Hydrolase</keyword>
<keyword evidence="2" id="KW-0645">Protease</keyword>
<name>M2YGV3_PSEFD</name>
<feature type="compositionally biased region" description="Polar residues" evidence="4">
    <location>
        <begin position="503"/>
        <end position="523"/>
    </location>
</feature>
<feature type="compositionally biased region" description="Acidic residues" evidence="4">
    <location>
        <begin position="449"/>
        <end position="461"/>
    </location>
</feature>
<evidence type="ECO:0000256" key="2">
    <source>
        <dbReference type="ARBA" id="ARBA00022670"/>
    </source>
</evidence>
<dbReference type="GO" id="GO:0006508">
    <property type="term" value="P:proteolysis"/>
    <property type="evidence" value="ECO:0007669"/>
    <property type="project" value="UniProtKB-KW"/>
</dbReference>
<feature type="compositionally biased region" description="Low complexity" evidence="4">
    <location>
        <begin position="548"/>
        <end position="571"/>
    </location>
</feature>
<feature type="region of interest" description="Disordered" evidence="4">
    <location>
        <begin position="221"/>
        <end position="247"/>
    </location>
</feature>
<sequence length="1220" mass="133740">MVRLRSPALSRASTPTEGPLVQAETAPTRSNNNENNNENNNDAPKKLIATSCNSGSSSGGDSNNRSASLDIPHTGSLAPRLASLCEKLHVQWQSQTPLLDTFYDLYDAFAAEDGQIPFGRVRQHISPDLAAFLQMTAENELRERDAKLLSIVHSLTSQPDKRNKKDPRCCWNMDFLDLLGLFHVGVNGLSRTLVSGLSSAEKAGWAMQDYLPALARAANERQTTSVSARKQRYEHNRPPPASYKTGDHERAVSLLLEAGKVTSLHIDGGAQQGATSKCTDAEDQMMESSQAAVEQEAAGGHDGPKGPHGDQDLPGGQDGKAAQVPPPRERTREGIRDLSTILEDENEHSGVTTVPIEKEDHASLAVDEAEAESIVPATNAQEGGSIPGDLDAEYEFGYVNDNDSDSGGSMQEGSRSGDDSRESIEQPRGDVNDEFIHGDGDSSIQHDDIAEDGTISEDPSESVEQVRDRNPLATTRCKRRFHSFAGSPEPCKRTRRDFPQPQPATSDSWRTSVDGTAHTSPSNFIAEPRPLLDIDFTQPDAESSHFQLEPPLQLSSPSPSPDPSKTTRTPSLLPRSGDVVPSAQESLLPPTPASYDQPAMTLQSRTSHSPAAADAHSTEKRSKTEETEEKQNKLGTEHRPAVDWNFDTKTPSALPVSRPPLRASNRDAAPTADQALARVESGQWLNSTAVDKLLSALIPSRFHVADSSAATVTRDRPYRPLRDYPPDQMPNIILPLCDNHHWVIATIYSNTWTCIVSDSLRQTHRHKGFEARIRQFSQQLPADSQGRELTITWASDAPVQNDDVNCGILAIADVVFRAAEVSHQRQLDSSLLRLLFGVALRASGPDTRNVSNQDDWDLNLPSHLTRPTCPPAPKPTEGLGALETLMHIRAESTRLAEQYRDALRTLMQCIGQAKATCDALELALHRNIAEADAIDIAESTFAQCQDLDKELNSRLSSHRLRLPPGSLASLQALRNANITAMEALRADTEKHRIQVVVWRRTLAATSSAGKKLIDTKEEIIVTSLAYCCCLQHEPFGPGYSHFQLLRLRTLLAPPFHTSTNDASTVYIVAVRFLVPLLRPPQPLILMLRLRNRIPHLPVMSAHRVLLQPCACACIWPIIAIAISSGTRGSSARLFPSRARSPIKDAATLESADIPIFQCFRRYTTIPDCVGPLLKGLRRVAEDELPWPKDVTEDMEAFVEDLTATIDRNATEDPAPSDWHE</sequence>
<dbReference type="Pfam" id="PF02902">
    <property type="entry name" value="Peptidase_C48"/>
    <property type="match status" value="1"/>
</dbReference>
<dbReference type="eggNOG" id="ENOG502RA3E">
    <property type="taxonomic scope" value="Eukaryota"/>
</dbReference>
<feature type="compositionally biased region" description="Polar residues" evidence="4">
    <location>
        <begin position="600"/>
        <end position="609"/>
    </location>
</feature>
<dbReference type="SUPFAM" id="SSF54001">
    <property type="entry name" value="Cysteine proteinases"/>
    <property type="match status" value="1"/>
</dbReference>
<accession>M2YGV3</accession>
<dbReference type="InterPro" id="IPR003653">
    <property type="entry name" value="Peptidase_C48_C"/>
</dbReference>
<evidence type="ECO:0000313" key="7">
    <source>
        <dbReference type="Proteomes" id="UP000016932"/>
    </source>
</evidence>
<keyword evidence="7" id="KW-1185">Reference proteome</keyword>
<feature type="compositionally biased region" description="Basic and acidic residues" evidence="4">
    <location>
        <begin position="415"/>
        <end position="448"/>
    </location>
</feature>
<feature type="compositionally biased region" description="Basic and acidic residues" evidence="4">
    <location>
        <begin position="616"/>
        <end position="641"/>
    </location>
</feature>
<feature type="compositionally biased region" description="Low complexity" evidence="4">
    <location>
        <begin position="31"/>
        <end position="41"/>
    </location>
</feature>
<organism evidence="6 7">
    <name type="scientific">Pseudocercospora fijiensis (strain CIRAD86)</name>
    <name type="common">Black leaf streak disease fungus</name>
    <name type="synonym">Mycosphaerella fijiensis</name>
    <dbReference type="NCBI Taxonomy" id="383855"/>
    <lineage>
        <taxon>Eukaryota</taxon>
        <taxon>Fungi</taxon>
        <taxon>Dikarya</taxon>
        <taxon>Ascomycota</taxon>
        <taxon>Pezizomycotina</taxon>
        <taxon>Dothideomycetes</taxon>
        <taxon>Dothideomycetidae</taxon>
        <taxon>Mycosphaerellales</taxon>
        <taxon>Mycosphaerellaceae</taxon>
        <taxon>Pseudocercospora</taxon>
    </lineage>
</organism>
<comment type="similarity">
    <text evidence="1">Belongs to the peptidase C48 family.</text>
</comment>
<dbReference type="EMBL" id="KB446571">
    <property type="protein sequence ID" value="EME77045.1"/>
    <property type="molecule type" value="Genomic_DNA"/>
</dbReference>
<feature type="compositionally biased region" description="Basic and acidic residues" evidence="4">
    <location>
        <begin position="302"/>
        <end position="311"/>
    </location>
</feature>
<evidence type="ECO:0000256" key="1">
    <source>
        <dbReference type="ARBA" id="ARBA00005234"/>
    </source>
</evidence>
<dbReference type="InterPro" id="IPR038765">
    <property type="entry name" value="Papain-like_cys_pep_sf"/>
</dbReference>
<dbReference type="GO" id="GO:0019783">
    <property type="term" value="F:ubiquitin-like protein peptidase activity"/>
    <property type="evidence" value="ECO:0007669"/>
    <property type="project" value="UniProtKB-ARBA"/>
</dbReference>
<feature type="region of interest" description="Disordered" evidence="4">
    <location>
        <begin position="270"/>
        <end position="333"/>
    </location>
</feature>
<dbReference type="KEGG" id="pfj:MYCFIDRAFT_180378"/>
<dbReference type="VEuPathDB" id="FungiDB:MYCFIDRAFT_180378"/>
<feature type="region of interest" description="Disordered" evidence="4">
    <location>
        <begin position="1"/>
        <end position="71"/>
    </location>
</feature>
<gene>
    <name evidence="6" type="ORF">MYCFIDRAFT_180378</name>
</gene>
<evidence type="ECO:0000256" key="4">
    <source>
        <dbReference type="SAM" id="MobiDB-lite"/>
    </source>
</evidence>
<dbReference type="GeneID" id="19334379"/>
<feature type="compositionally biased region" description="Low complexity" evidence="4">
    <location>
        <begin position="51"/>
        <end position="68"/>
    </location>
</feature>
<feature type="region of interest" description="Disordered" evidence="4">
    <location>
        <begin position="375"/>
        <end position="669"/>
    </location>
</feature>
<dbReference type="Proteomes" id="UP000016932">
    <property type="component" value="Unassembled WGS sequence"/>
</dbReference>
<protein>
    <recommendedName>
        <fullName evidence="5">Ubiquitin-like protease family profile domain-containing protein</fullName>
    </recommendedName>
</protein>
<dbReference type="RefSeq" id="XP_007932370.1">
    <property type="nucleotide sequence ID" value="XM_007934179.1"/>
</dbReference>
<evidence type="ECO:0000259" key="5">
    <source>
        <dbReference type="Pfam" id="PF02902"/>
    </source>
</evidence>
<feature type="compositionally biased region" description="Low complexity" evidence="4">
    <location>
        <begin position="287"/>
        <end position="298"/>
    </location>
</feature>
<dbReference type="GO" id="GO:0008234">
    <property type="term" value="F:cysteine-type peptidase activity"/>
    <property type="evidence" value="ECO:0007669"/>
    <property type="project" value="InterPro"/>
</dbReference>
<evidence type="ECO:0000256" key="3">
    <source>
        <dbReference type="ARBA" id="ARBA00022801"/>
    </source>
</evidence>
<dbReference type="OrthoDB" id="3650186at2759"/>
<evidence type="ECO:0000313" key="6">
    <source>
        <dbReference type="EMBL" id="EME77045.1"/>
    </source>
</evidence>
<proteinExistence type="inferred from homology"/>
<dbReference type="AlphaFoldDB" id="M2YGV3"/>
<feature type="domain" description="Ubiquitin-like protease family profile" evidence="5">
    <location>
        <begin position="730"/>
        <end position="824"/>
    </location>
</feature>